<dbReference type="SMART" id="SM00471">
    <property type="entry name" value="HDc"/>
    <property type="match status" value="1"/>
</dbReference>
<dbReference type="InterPro" id="IPR039967">
    <property type="entry name" value="MJ1020-like"/>
</dbReference>
<dbReference type="EMBL" id="CP009149">
    <property type="protein sequence ID" value="AIJ05768.1"/>
    <property type="molecule type" value="Genomic_DNA"/>
</dbReference>
<accession>A0A076LH46</accession>
<dbReference type="GeneID" id="24891533"/>
<dbReference type="KEGG" id="mjh:JH146_0923"/>
<keyword evidence="3" id="KW-1185">Reference proteome</keyword>
<dbReference type="Gene3D" id="1.10.3210.10">
    <property type="entry name" value="Hypothetical protein af1432"/>
    <property type="match status" value="1"/>
</dbReference>
<dbReference type="Proteomes" id="UP000028781">
    <property type="component" value="Chromosome"/>
</dbReference>
<dbReference type="OrthoDB" id="103508at2157"/>
<sequence>MDYDELRLLEGIPKMIYDELTKNKKVNTLLKMSNIMAVGRLGYNDHGKTHAKIVANNAIKMLKILYKKGIEPSFMRDCKGSFEDSLVITLLGAYLHDIGNAVHRDIHHLHSAYLALDIVENILKKYYKEEKAYQMTTEVLHTIYSHSEGIMGLTIEAGVIAVADGTDMTKGRSRVPICKRCYDIHSVSAASIEKVKIKEGDEKPIQIEIILSNEAGIFQIQEVLGEKIKWSGIKDYVSVYARVEKEKPVFKEINL</sequence>
<dbReference type="PANTHER" id="PTHR40517">
    <property type="entry name" value="METAL-DEPENDENT PHOSPHOHYDROLASE, HD SUPERFAMILY-RELATED"/>
    <property type="match status" value="1"/>
</dbReference>
<evidence type="ECO:0000313" key="3">
    <source>
        <dbReference type="Proteomes" id="UP000028781"/>
    </source>
</evidence>
<organism evidence="2 3">
    <name type="scientific">Methanocaldococcus bathoardescens</name>
    <dbReference type="NCBI Taxonomy" id="1301915"/>
    <lineage>
        <taxon>Archaea</taxon>
        <taxon>Methanobacteriati</taxon>
        <taxon>Methanobacteriota</taxon>
        <taxon>Methanomada group</taxon>
        <taxon>Methanococci</taxon>
        <taxon>Methanococcales</taxon>
        <taxon>Methanocaldococcaceae</taxon>
        <taxon>Methanocaldococcus</taxon>
    </lineage>
</organism>
<dbReference type="CDD" id="cd00077">
    <property type="entry name" value="HDc"/>
    <property type="match status" value="1"/>
</dbReference>
<dbReference type="PANTHER" id="PTHR40517:SF1">
    <property type="entry name" value="METAL-DEPENDENT PHOSPHOHYDROLASE, HD SUPERFAMILY-RELATED"/>
    <property type="match status" value="1"/>
</dbReference>
<feature type="domain" description="HD" evidence="1">
    <location>
        <begin position="47"/>
        <end position="169"/>
    </location>
</feature>
<gene>
    <name evidence="2" type="ORF">JH146_0923</name>
</gene>
<dbReference type="SUPFAM" id="SSF109604">
    <property type="entry name" value="HD-domain/PDEase-like"/>
    <property type="match status" value="1"/>
</dbReference>
<dbReference type="InterPro" id="IPR006674">
    <property type="entry name" value="HD_domain"/>
</dbReference>
<keyword evidence="2" id="KW-0378">Hydrolase</keyword>
<dbReference type="InterPro" id="IPR003607">
    <property type="entry name" value="HD/PDEase_dom"/>
</dbReference>
<dbReference type="AlphaFoldDB" id="A0A076LH46"/>
<evidence type="ECO:0000259" key="1">
    <source>
        <dbReference type="PROSITE" id="PS51831"/>
    </source>
</evidence>
<reference evidence="2 3" key="1">
    <citation type="journal article" date="2015" name="Int. J. Syst. Evol. Microbiol.">
        <title>M ethanocaldococcus bathoardescens sp. nov., a hyperthermophilic methanogen isolated from a volcanically active deep-sea hydrothermal vent.</title>
        <authorList>
            <person name="Stewart L.C."/>
            <person name="Jung J.H."/>
            <person name="Kim Y.T."/>
            <person name="Kwon S.W."/>
            <person name="Park C.S."/>
            <person name="Holden J.F."/>
        </authorList>
    </citation>
    <scope>NUCLEOTIDE SEQUENCE [LARGE SCALE GENOMIC DNA]</scope>
    <source>
        <strain evidence="2 3">JH146</strain>
    </source>
</reference>
<protein>
    <submittedName>
        <fullName evidence="2">Metal dependent phosphohydrolase</fullName>
    </submittedName>
</protein>
<name>A0A076LH46_9EURY</name>
<dbReference type="STRING" id="1301915.JH146_0923"/>
<dbReference type="HOGENOM" id="CLU_068640_0_0_2"/>
<evidence type="ECO:0000313" key="2">
    <source>
        <dbReference type="EMBL" id="AIJ05768.1"/>
    </source>
</evidence>
<dbReference type="GO" id="GO:0016787">
    <property type="term" value="F:hydrolase activity"/>
    <property type="evidence" value="ECO:0007669"/>
    <property type="project" value="UniProtKB-KW"/>
</dbReference>
<proteinExistence type="predicted"/>
<dbReference type="RefSeq" id="WP_048201921.1">
    <property type="nucleotide sequence ID" value="NZ_CP009149.1"/>
</dbReference>
<dbReference type="PROSITE" id="PS51831">
    <property type="entry name" value="HD"/>
    <property type="match status" value="1"/>
</dbReference>
<dbReference type="Pfam" id="PF01966">
    <property type="entry name" value="HD"/>
    <property type="match status" value="1"/>
</dbReference>